<name>R7UEH7_CAPTE</name>
<dbReference type="OrthoDB" id="6149201at2759"/>
<reference evidence="2 4" key="2">
    <citation type="journal article" date="2013" name="Nature">
        <title>Insights into bilaterian evolution from three spiralian genomes.</title>
        <authorList>
            <person name="Simakov O."/>
            <person name="Marletaz F."/>
            <person name="Cho S.J."/>
            <person name="Edsinger-Gonzales E."/>
            <person name="Havlak P."/>
            <person name="Hellsten U."/>
            <person name="Kuo D.H."/>
            <person name="Larsson T."/>
            <person name="Lv J."/>
            <person name="Arendt D."/>
            <person name="Savage R."/>
            <person name="Osoegawa K."/>
            <person name="de Jong P."/>
            <person name="Grimwood J."/>
            <person name="Chapman J.A."/>
            <person name="Shapiro H."/>
            <person name="Aerts A."/>
            <person name="Otillar R.P."/>
            <person name="Terry A.Y."/>
            <person name="Boore J.L."/>
            <person name="Grigoriev I.V."/>
            <person name="Lindberg D.R."/>
            <person name="Seaver E.C."/>
            <person name="Weisblat D.A."/>
            <person name="Putnam N.H."/>
            <person name="Rokhsar D.S."/>
        </authorList>
    </citation>
    <scope>NUCLEOTIDE SEQUENCE</scope>
    <source>
        <strain evidence="2 4">I ESC-2004</strain>
    </source>
</reference>
<evidence type="ECO:0000313" key="3">
    <source>
        <dbReference type="EnsemblMetazoa" id="CapteP199877"/>
    </source>
</evidence>
<dbReference type="InterPro" id="IPR036397">
    <property type="entry name" value="RNaseH_sf"/>
</dbReference>
<evidence type="ECO:0000313" key="4">
    <source>
        <dbReference type="Proteomes" id="UP000014760"/>
    </source>
</evidence>
<dbReference type="GO" id="GO:0003676">
    <property type="term" value="F:nucleic acid binding"/>
    <property type="evidence" value="ECO:0007669"/>
    <property type="project" value="InterPro"/>
</dbReference>
<dbReference type="STRING" id="283909.R7UEH7"/>
<keyword evidence="4" id="KW-1185">Reference proteome</keyword>
<feature type="region of interest" description="Disordered" evidence="1">
    <location>
        <begin position="229"/>
        <end position="256"/>
    </location>
</feature>
<organism evidence="2">
    <name type="scientific">Capitella teleta</name>
    <name type="common">Polychaete worm</name>
    <dbReference type="NCBI Taxonomy" id="283909"/>
    <lineage>
        <taxon>Eukaryota</taxon>
        <taxon>Metazoa</taxon>
        <taxon>Spiralia</taxon>
        <taxon>Lophotrochozoa</taxon>
        <taxon>Annelida</taxon>
        <taxon>Polychaeta</taxon>
        <taxon>Sedentaria</taxon>
        <taxon>Scolecida</taxon>
        <taxon>Capitellidae</taxon>
        <taxon>Capitella</taxon>
    </lineage>
</organism>
<proteinExistence type="predicted"/>
<reference evidence="4" key="1">
    <citation type="submission" date="2012-12" db="EMBL/GenBank/DDBJ databases">
        <authorList>
            <person name="Hellsten U."/>
            <person name="Grimwood J."/>
            <person name="Chapman J.A."/>
            <person name="Shapiro H."/>
            <person name="Aerts A."/>
            <person name="Otillar R.P."/>
            <person name="Terry A.Y."/>
            <person name="Boore J.L."/>
            <person name="Simakov O."/>
            <person name="Marletaz F."/>
            <person name="Cho S.-J."/>
            <person name="Edsinger-Gonzales E."/>
            <person name="Havlak P."/>
            <person name="Kuo D.-H."/>
            <person name="Larsson T."/>
            <person name="Lv J."/>
            <person name="Arendt D."/>
            <person name="Savage R."/>
            <person name="Osoegawa K."/>
            <person name="de Jong P."/>
            <person name="Lindberg D.R."/>
            <person name="Seaver E.C."/>
            <person name="Weisblat D.A."/>
            <person name="Putnam N.H."/>
            <person name="Grigoriev I.V."/>
            <person name="Rokhsar D.S."/>
        </authorList>
    </citation>
    <scope>NUCLEOTIDE SEQUENCE</scope>
    <source>
        <strain evidence="4">I ESC-2004</strain>
    </source>
</reference>
<reference evidence="3" key="3">
    <citation type="submission" date="2015-06" db="UniProtKB">
        <authorList>
            <consortium name="EnsemblMetazoa"/>
        </authorList>
    </citation>
    <scope>IDENTIFICATION</scope>
</reference>
<dbReference type="EnsemblMetazoa" id="CapteT199877">
    <property type="protein sequence ID" value="CapteP199877"/>
    <property type="gene ID" value="CapteG199877"/>
</dbReference>
<evidence type="ECO:0000256" key="1">
    <source>
        <dbReference type="SAM" id="MobiDB-lite"/>
    </source>
</evidence>
<dbReference type="Proteomes" id="UP000014760">
    <property type="component" value="Unassembled WGS sequence"/>
</dbReference>
<dbReference type="InterPro" id="IPR050951">
    <property type="entry name" value="Retrovirus_Pol_polyprotein"/>
</dbReference>
<dbReference type="PANTHER" id="PTHR37984">
    <property type="entry name" value="PROTEIN CBG26694"/>
    <property type="match status" value="1"/>
</dbReference>
<dbReference type="HOGENOM" id="CLU_840044_0_0_1"/>
<dbReference type="EMBL" id="KB302363">
    <property type="protein sequence ID" value="ELU04379.1"/>
    <property type="molecule type" value="Genomic_DNA"/>
</dbReference>
<evidence type="ECO:0000313" key="2">
    <source>
        <dbReference type="EMBL" id="ELU04379.1"/>
    </source>
</evidence>
<sequence>MAKMPVMDWQHQPLADSLEAFQARLTLYFEDQDITDKPKQATKIKIASGDEGMRRILSSGLSDADLKDPEKIWTLFAGQVDTSAKVNFRVHRLEFANIRLASRESITDFISRLRTKALRCEFDQTELSERLIEMIILNTPFQEFRRELLAKKKGASNGLAERFVRTVKSTLMKTNSQEEFDIALLHIRATPGEGIPSPGEIMFGRTIRTNLPSFRNHETKEYEENLQERQRKASALPGKDLLPLEPGQPVTYRQPDGSWMPAAVIADRDEPRSYDIRTPSGILRRNRIQLRDRITKAVTFAESPTESEDTTTRAHPQRNRRPPAHLADYTK</sequence>
<feature type="region of interest" description="Disordered" evidence="1">
    <location>
        <begin position="299"/>
        <end position="331"/>
    </location>
</feature>
<accession>R7UEH7</accession>
<dbReference type="EMBL" id="AMQN01008173">
    <property type="status" value="NOT_ANNOTATED_CDS"/>
    <property type="molecule type" value="Genomic_DNA"/>
</dbReference>
<protein>
    <submittedName>
        <fullName evidence="2 3">Uncharacterized protein</fullName>
    </submittedName>
</protein>
<dbReference type="Gene3D" id="3.30.420.10">
    <property type="entry name" value="Ribonuclease H-like superfamily/Ribonuclease H"/>
    <property type="match status" value="1"/>
</dbReference>
<dbReference type="AlphaFoldDB" id="R7UEH7"/>
<dbReference type="PANTHER" id="PTHR37984:SF7">
    <property type="entry name" value="INTEGRASE CATALYTIC DOMAIN-CONTAINING PROTEIN"/>
    <property type="match status" value="1"/>
</dbReference>
<gene>
    <name evidence="2" type="ORF">CAPTEDRAFT_199877</name>
</gene>